<gene>
    <name evidence="2" type="ORF">QQ020_23725</name>
</gene>
<keyword evidence="3" id="KW-1185">Reference proteome</keyword>
<accession>A0ABT8LDG7</accession>
<dbReference type="Gene3D" id="3.40.1350.10">
    <property type="match status" value="1"/>
</dbReference>
<feature type="domain" description="DUF4268" evidence="1">
    <location>
        <begin position="223"/>
        <end position="357"/>
    </location>
</feature>
<name>A0ABT8LDG7_9BACT</name>
<organism evidence="2 3">
    <name type="scientific">Agaribacillus aureus</name>
    <dbReference type="NCBI Taxonomy" id="3051825"/>
    <lineage>
        <taxon>Bacteria</taxon>
        <taxon>Pseudomonadati</taxon>
        <taxon>Bacteroidota</taxon>
        <taxon>Cytophagia</taxon>
        <taxon>Cytophagales</taxon>
        <taxon>Splendidivirgaceae</taxon>
        <taxon>Agaribacillus</taxon>
    </lineage>
</organism>
<comment type="caution">
    <text evidence="2">The sequence shown here is derived from an EMBL/GenBank/DDBJ whole genome shotgun (WGS) entry which is preliminary data.</text>
</comment>
<dbReference type="InterPro" id="IPR011856">
    <property type="entry name" value="tRNA_endonuc-like_dom_sf"/>
</dbReference>
<dbReference type="Pfam" id="PF14088">
    <property type="entry name" value="DUF4268"/>
    <property type="match status" value="1"/>
</dbReference>
<dbReference type="InterPro" id="IPR025364">
    <property type="entry name" value="DUF4268"/>
</dbReference>
<dbReference type="EMBL" id="JAUJEB010000006">
    <property type="protein sequence ID" value="MDN5215111.1"/>
    <property type="molecule type" value="Genomic_DNA"/>
</dbReference>
<sequence length="368" mass="43134">MYLINQDNNSIQKVGETTFRELGFRERDHLQEWIAKNPSCLNEELLIIQKEFSGFSDTNERLDLLALDKQGNLIVVENKLDDSGRDVTWQVLRYASYCSSLNTDEIINIFNAYLGDGTAQEKLEEFFESEDYEERLNTGNSQRIMMVSGSFRKEVTSTVLWLMNYGLRIQCFKATPFKMGEQLFINFEQVIPMREAEEFIISMAQKNRDNIEKQEELKSRHHIRREFWEKMLAAISPVSQLYQNVNASKDHWLSAGAGMSGVVYNTLITKSYVRIELTISGRSQEENKEIFDLLLAKKNQIEEHFGKPLGWERLDNKRMSRVKYEEGDVNLFNKEDWDTMIAFFVEYLPRFENAFKNAIPEVNRSLRK</sequence>
<evidence type="ECO:0000313" key="2">
    <source>
        <dbReference type="EMBL" id="MDN5215111.1"/>
    </source>
</evidence>
<reference evidence="2" key="1">
    <citation type="submission" date="2023-06" db="EMBL/GenBank/DDBJ databases">
        <title>Genomic of Agaribacillus aureum.</title>
        <authorList>
            <person name="Wang G."/>
        </authorList>
    </citation>
    <scope>NUCLEOTIDE SEQUENCE</scope>
    <source>
        <strain evidence="2">BMA12</strain>
    </source>
</reference>
<protein>
    <submittedName>
        <fullName evidence="2">DUF4268 domain-containing protein</fullName>
    </submittedName>
</protein>
<dbReference type="Proteomes" id="UP001172083">
    <property type="component" value="Unassembled WGS sequence"/>
</dbReference>
<proteinExistence type="predicted"/>
<evidence type="ECO:0000313" key="3">
    <source>
        <dbReference type="Proteomes" id="UP001172083"/>
    </source>
</evidence>
<evidence type="ECO:0000259" key="1">
    <source>
        <dbReference type="Pfam" id="PF14088"/>
    </source>
</evidence>
<dbReference type="RefSeq" id="WP_346760450.1">
    <property type="nucleotide sequence ID" value="NZ_JAUJEB010000006.1"/>
</dbReference>